<reference evidence="1 2" key="1">
    <citation type="journal article" date="2007" name="Int. J. Syst. Evol. Microbiol.">
        <title>Halomonas saccharevitans sp. nov., Halomonas arcis sp. nov. and Halomonas subterranea sp. nov., halophilic bacteria isolated from hypersaline environments of China.</title>
        <authorList>
            <person name="Xu X.W."/>
            <person name="Wu Y.H."/>
            <person name="Zhou Z."/>
            <person name="Wang C.S."/>
            <person name="Zhou Y.G."/>
            <person name="Zhang H.B."/>
            <person name="Wang Y."/>
            <person name="Wu M."/>
        </authorList>
    </citation>
    <scope>NUCLEOTIDE SEQUENCE [LARGE SCALE GENOMIC DNA]</scope>
    <source>
        <strain evidence="1 2">TBZ3</strain>
    </source>
</reference>
<sequence length="60" mass="6751">MTEESVETKKGDDSFIRGMTTGTLYIAAYNTLALIESYAERSIEMPNSITLSKEKRLPFT</sequence>
<evidence type="ECO:0000313" key="2">
    <source>
        <dbReference type="Proteomes" id="UP000306973"/>
    </source>
</evidence>
<evidence type="ECO:0000313" key="1">
    <source>
        <dbReference type="EMBL" id="TLF49181.1"/>
    </source>
</evidence>
<accession>A0A5R8MFN0</accession>
<dbReference type="EMBL" id="VBUI01000017">
    <property type="protein sequence ID" value="TLF49181.1"/>
    <property type="molecule type" value="Genomic_DNA"/>
</dbReference>
<comment type="caution">
    <text evidence="1">The sequence shown here is derived from an EMBL/GenBank/DDBJ whole genome shotgun (WGS) entry which is preliminary data.</text>
</comment>
<organism evidence="1 2">
    <name type="scientific">Halomonas urmiana</name>
    <dbReference type="NCBI Taxonomy" id="490901"/>
    <lineage>
        <taxon>Bacteria</taxon>
        <taxon>Pseudomonadati</taxon>
        <taxon>Pseudomonadota</taxon>
        <taxon>Gammaproteobacteria</taxon>
        <taxon>Oceanospirillales</taxon>
        <taxon>Halomonadaceae</taxon>
        <taxon>Halomonas</taxon>
    </lineage>
</organism>
<dbReference type="Proteomes" id="UP000306973">
    <property type="component" value="Unassembled WGS sequence"/>
</dbReference>
<proteinExistence type="predicted"/>
<gene>
    <name evidence="1" type="ORF">FEI13_12110</name>
</gene>
<protein>
    <submittedName>
        <fullName evidence="1">Uncharacterized protein</fullName>
    </submittedName>
</protein>
<dbReference type="RefSeq" id="WP_138181780.1">
    <property type="nucleotide sequence ID" value="NZ_VBUI01000017.1"/>
</dbReference>
<dbReference type="AlphaFoldDB" id="A0A5R8MFN0"/>
<keyword evidence="2" id="KW-1185">Reference proteome</keyword>
<name>A0A5R8MFN0_9GAMM</name>